<dbReference type="PANTHER" id="PTHR42791:SF4">
    <property type="entry name" value="ACETYLTRANSFERASE, GNAT FAMILY FAMILY (AFU_ORTHOLOGUE AFUA_4G09540)-RELATED"/>
    <property type="match status" value="1"/>
</dbReference>
<dbReference type="CDD" id="cd04301">
    <property type="entry name" value="NAT_SF"/>
    <property type="match status" value="1"/>
</dbReference>
<evidence type="ECO:0000313" key="2">
    <source>
        <dbReference type="EMBL" id="KAK7747139.1"/>
    </source>
</evidence>
<accession>A0AAN9YLJ2</accession>
<feature type="domain" description="N-acetyltransferase" evidence="1">
    <location>
        <begin position="59"/>
        <end position="220"/>
    </location>
</feature>
<dbReference type="EMBL" id="JAKJXP020000093">
    <property type="protein sequence ID" value="KAK7747139.1"/>
    <property type="molecule type" value="Genomic_DNA"/>
</dbReference>
<proteinExistence type="predicted"/>
<evidence type="ECO:0000259" key="1">
    <source>
        <dbReference type="PROSITE" id="PS51186"/>
    </source>
</evidence>
<keyword evidence="3" id="KW-1185">Reference proteome</keyword>
<dbReference type="InterPro" id="IPR052523">
    <property type="entry name" value="Trichothecene_AcTrans"/>
</dbReference>
<protein>
    <recommendedName>
        <fullName evidence="1">N-acetyltransferase domain-containing protein</fullName>
    </recommendedName>
</protein>
<dbReference type="InterPro" id="IPR000182">
    <property type="entry name" value="GNAT_dom"/>
</dbReference>
<dbReference type="Gene3D" id="3.40.630.30">
    <property type="match status" value="1"/>
</dbReference>
<dbReference type="SUPFAM" id="SSF55729">
    <property type="entry name" value="Acyl-CoA N-acyltransferases (Nat)"/>
    <property type="match status" value="1"/>
</dbReference>
<organism evidence="2 3">
    <name type="scientific">Diatrype stigma</name>
    <dbReference type="NCBI Taxonomy" id="117547"/>
    <lineage>
        <taxon>Eukaryota</taxon>
        <taxon>Fungi</taxon>
        <taxon>Dikarya</taxon>
        <taxon>Ascomycota</taxon>
        <taxon>Pezizomycotina</taxon>
        <taxon>Sordariomycetes</taxon>
        <taxon>Xylariomycetidae</taxon>
        <taxon>Xylariales</taxon>
        <taxon>Diatrypaceae</taxon>
        <taxon>Diatrype</taxon>
    </lineage>
</organism>
<dbReference type="Pfam" id="PF13508">
    <property type="entry name" value="Acetyltransf_7"/>
    <property type="match status" value="1"/>
</dbReference>
<dbReference type="InterPro" id="IPR016181">
    <property type="entry name" value="Acyl_CoA_acyltransferase"/>
</dbReference>
<comment type="caution">
    <text evidence="2">The sequence shown here is derived from an EMBL/GenBank/DDBJ whole genome shotgun (WGS) entry which is preliminary data.</text>
</comment>
<name>A0AAN9YLJ2_9PEZI</name>
<evidence type="ECO:0000313" key="3">
    <source>
        <dbReference type="Proteomes" id="UP001320420"/>
    </source>
</evidence>
<dbReference type="Proteomes" id="UP001320420">
    <property type="component" value="Unassembled WGS sequence"/>
</dbReference>
<reference evidence="2 3" key="1">
    <citation type="submission" date="2024-02" db="EMBL/GenBank/DDBJ databases">
        <title>De novo assembly and annotation of 12 fungi associated with fruit tree decline syndrome in Ontario, Canada.</title>
        <authorList>
            <person name="Sulman M."/>
            <person name="Ellouze W."/>
            <person name="Ilyukhin E."/>
        </authorList>
    </citation>
    <scope>NUCLEOTIDE SEQUENCE [LARGE SCALE GENOMIC DNA]</scope>
    <source>
        <strain evidence="2 3">M11/M66-122</strain>
    </source>
</reference>
<dbReference type="AlphaFoldDB" id="A0AAN9YLJ2"/>
<sequence length="231" mass="26292">MPVRVTDLTEADIPGAVAAIQEAFADDPYKNWVFDESKFDPRRNAVSLGIRCRWGIRNGIFQVAKEEGSDEVLGVAMWLKPRKAGQPATWHDWFEDWRLWLNQVGTNLRYGRGGLIVKRYYIWKAAQAKAQSAVWTDPRGYYFLNITVVVPRAQGRGIGRQLMDAVTRRADAEGVPCYLESSRAAPNMQIYERFGFAFATELECRDEETGDAIELFAMVRPPRPEERKDGA</sequence>
<dbReference type="PROSITE" id="PS51186">
    <property type="entry name" value="GNAT"/>
    <property type="match status" value="1"/>
</dbReference>
<gene>
    <name evidence="2" type="ORF">SLS62_009194</name>
</gene>
<dbReference type="PANTHER" id="PTHR42791">
    <property type="entry name" value="GNAT FAMILY ACETYLTRANSFERASE"/>
    <property type="match status" value="1"/>
</dbReference>
<dbReference type="GO" id="GO:0016747">
    <property type="term" value="F:acyltransferase activity, transferring groups other than amino-acyl groups"/>
    <property type="evidence" value="ECO:0007669"/>
    <property type="project" value="InterPro"/>
</dbReference>